<feature type="region of interest" description="Disordered" evidence="6">
    <location>
        <begin position="582"/>
        <end position="601"/>
    </location>
</feature>
<dbReference type="InterPro" id="IPR047192">
    <property type="entry name" value="Euk_RPA1_DBD_C"/>
</dbReference>
<keyword evidence="7" id="KW-0812">Transmembrane</keyword>
<protein>
    <submittedName>
        <fullName evidence="11">RPA1 protein</fullName>
    </submittedName>
</protein>
<keyword evidence="2" id="KW-0479">Metal-binding</keyword>
<dbReference type="SUPFAM" id="SSF50249">
    <property type="entry name" value="Nucleic acid-binding proteins"/>
    <property type="match status" value="3"/>
</dbReference>
<name>A0A812M3T4_SYMPI</name>
<feature type="compositionally biased region" description="Low complexity" evidence="6">
    <location>
        <begin position="917"/>
        <end position="940"/>
    </location>
</feature>
<keyword evidence="4" id="KW-0862">Zinc</keyword>
<evidence type="ECO:0000256" key="2">
    <source>
        <dbReference type="ARBA" id="ARBA00022723"/>
    </source>
</evidence>
<dbReference type="InterPro" id="IPR004365">
    <property type="entry name" value="NA-bd_OB_tRNA"/>
</dbReference>
<reference evidence="11" key="1">
    <citation type="submission" date="2021-02" db="EMBL/GenBank/DDBJ databases">
        <authorList>
            <person name="Dougan E. K."/>
            <person name="Rhodes N."/>
            <person name="Thang M."/>
            <person name="Chan C."/>
        </authorList>
    </citation>
    <scope>NUCLEOTIDE SEQUENCE</scope>
</reference>
<organism evidence="11 12">
    <name type="scientific">Symbiodinium pilosum</name>
    <name type="common">Dinoflagellate</name>
    <dbReference type="NCBI Taxonomy" id="2952"/>
    <lineage>
        <taxon>Eukaryota</taxon>
        <taxon>Sar</taxon>
        <taxon>Alveolata</taxon>
        <taxon>Dinophyceae</taxon>
        <taxon>Suessiales</taxon>
        <taxon>Symbiodiniaceae</taxon>
        <taxon>Symbiodinium</taxon>
    </lineage>
</organism>
<proteinExistence type="inferred from homology"/>
<accession>A0A812M3T4</accession>
<dbReference type="Pfam" id="PF01336">
    <property type="entry name" value="tRNA_anti-codon"/>
    <property type="match status" value="1"/>
</dbReference>
<dbReference type="GO" id="GO:0003677">
    <property type="term" value="F:DNA binding"/>
    <property type="evidence" value="ECO:0007669"/>
    <property type="project" value="UniProtKB-KW"/>
</dbReference>
<feature type="non-terminal residue" evidence="11">
    <location>
        <position position="975"/>
    </location>
</feature>
<keyword evidence="7" id="KW-0472">Membrane</keyword>
<evidence type="ECO:0000313" key="11">
    <source>
        <dbReference type="EMBL" id="CAE7250118.1"/>
    </source>
</evidence>
<dbReference type="EMBL" id="CAJNIZ010006446">
    <property type="protein sequence ID" value="CAE7250118.1"/>
    <property type="molecule type" value="Genomic_DNA"/>
</dbReference>
<dbReference type="Gene3D" id="2.40.50.140">
    <property type="entry name" value="Nucleic acid-binding proteins"/>
    <property type="match status" value="3"/>
</dbReference>
<comment type="similarity">
    <text evidence="1">Belongs to the replication factor A protein 1 family.</text>
</comment>
<dbReference type="PANTHER" id="PTHR47165">
    <property type="entry name" value="OS03G0429900 PROTEIN"/>
    <property type="match status" value="1"/>
</dbReference>
<evidence type="ECO:0000256" key="7">
    <source>
        <dbReference type="SAM" id="Phobius"/>
    </source>
</evidence>
<dbReference type="CDD" id="cd04474">
    <property type="entry name" value="RPA1_DBD_A"/>
    <property type="match status" value="1"/>
</dbReference>
<feature type="domain" description="Replication protein A OB" evidence="10">
    <location>
        <begin position="170"/>
        <end position="261"/>
    </location>
</feature>
<evidence type="ECO:0000256" key="3">
    <source>
        <dbReference type="ARBA" id="ARBA00022771"/>
    </source>
</evidence>
<dbReference type="OrthoDB" id="1751331at2759"/>
<evidence type="ECO:0000256" key="1">
    <source>
        <dbReference type="ARBA" id="ARBA00005690"/>
    </source>
</evidence>
<dbReference type="Pfam" id="PF16900">
    <property type="entry name" value="REPA_OB_2"/>
    <property type="match status" value="1"/>
</dbReference>
<feature type="compositionally biased region" description="Basic and acidic residues" evidence="6">
    <location>
        <begin position="941"/>
        <end position="951"/>
    </location>
</feature>
<feature type="domain" description="Replication factor A C-terminal" evidence="9">
    <location>
        <begin position="343"/>
        <end position="507"/>
    </location>
</feature>
<keyword evidence="12" id="KW-1185">Reference proteome</keyword>
<gene>
    <name evidence="11" type="primary">RPA1</name>
    <name evidence="11" type="ORF">SPIL2461_LOCUS4776</name>
</gene>
<dbReference type="Proteomes" id="UP000649617">
    <property type="component" value="Unassembled WGS sequence"/>
</dbReference>
<dbReference type="InterPro" id="IPR013955">
    <property type="entry name" value="Rep_factor-A_C"/>
</dbReference>
<feature type="region of interest" description="Disordered" evidence="6">
    <location>
        <begin position="1"/>
        <end position="32"/>
    </location>
</feature>
<evidence type="ECO:0000259" key="9">
    <source>
        <dbReference type="Pfam" id="PF08646"/>
    </source>
</evidence>
<dbReference type="InterPro" id="IPR031657">
    <property type="entry name" value="REPA_OB_2"/>
</dbReference>
<feature type="transmembrane region" description="Helical" evidence="7">
    <location>
        <begin position="790"/>
        <end position="817"/>
    </location>
</feature>
<evidence type="ECO:0000256" key="6">
    <source>
        <dbReference type="SAM" id="MobiDB-lite"/>
    </source>
</evidence>
<keyword evidence="3" id="KW-0863">Zinc-finger</keyword>
<dbReference type="CDD" id="cd04476">
    <property type="entry name" value="RPA1_DBD_C"/>
    <property type="match status" value="1"/>
</dbReference>
<keyword evidence="5" id="KW-0238">DNA-binding</keyword>
<comment type="caution">
    <text evidence="11">The sequence shown here is derived from an EMBL/GenBank/DDBJ whole genome shotgun (WGS) entry which is preliminary data.</text>
</comment>
<evidence type="ECO:0000259" key="10">
    <source>
        <dbReference type="Pfam" id="PF16900"/>
    </source>
</evidence>
<dbReference type="PANTHER" id="PTHR47165:SF4">
    <property type="entry name" value="OS03G0429900 PROTEIN"/>
    <property type="match status" value="1"/>
</dbReference>
<dbReference type="AlphaFoldDB" id="A0A812M3T4"/>
<feature type="compositionally biased region" description="Polar residues" evidence="6">
    <location>
        <begin position="7"/>
        <end position="18"/>
    </location>
</feature>
<dbReference type="InterPro" id="IPR012340">
    <property type="entry name" value="NA-bd_OB-fold"/>
</dbReference>
<evidence type="ECO:0000256" key="5">
    <source>
        <dbReference type="ARBA" id="ARBA00023125"/>
    </source>
</evidence>
<evidence type="ECO:0000256" key="4">
    <source>
        <dbReference type="ARBA" id="ARBA00022833"/>
    </source>
</evidence>
<feature type="region of interest" description="Disordered" evidence="6">
    <location>
        <begin position="876"/>
        <end position="975"/>
    </location>
</feature>
<feature type="domain" description="OB" evidence="8">
    <location>
        <begin position="63"/>
        <end position="133"/>
    </location>
</feature>
<evidence type="ECO:0000313" key="12">
    <source>
        <dbReference type="Proteomes" id="UP000649617"/>
    </source>
</evidence>
<dbReference type="CDD" id="cd04475">
    <property type="entry name" value="RPA1_DBD_B"/>
    <property type="match status" value="1"/>
</dbReference>
<dbReference type="GO" id="GO:0008270">
    <property type="term" value="F:zinc ion binding"/>
    <property type="evidence" value="ECO:0007669"/>
    <property type="project" value="UniProtKB-KW"/>
</dbReference>
<dbReference type="FunFam" id="2.40.50.140:FF:000041">
    <property type="entry name" value="Replication protein A subunit"/>
    <property type="match status" value="1"/>
</dbReference>
<evidence type="ECO:0000259" key="8">
    <source>
        <dbReference type="Pfam" id="PF01336"/>
    </source>
</evidence>
<dbReference type="Pfam" id="PF08646">
    <property type="entry name" value="Rep_fac-A_C"/>
    <property type="match status" value="1"/>
</dbReference>
<sequence length="975" mass="106217">APFGSNPYAQSENQSAGNLSGGAAPRAAPEPVRSLNSTLAPAANVGAVTPVSALNAYSGGRWKIKARVVTKGNVRKFNNQRGEGQLFKVDLADKTGEISATFFGRAVDKYYSLLKPEKVYTFQKGQIKPANRRYDRGDHVLVFEEHALIEAVGEDDDIPKISYDFRDLSLVESLQPETHIDVKAVVFQMQDPFTFTAKTSNKEMTKRVIHLWDNSGDPSTGSTCELTLWGETALSSEFEVNQVIFLKKARVSEFNGQKSLSSPAGMQHHPDTPQAFALMRAYTQLQQTNPYALQLRTNFSSSTAKRQTIEELRQEDINLGPPPQPFQPLVPGEAKSVHRHWVMATFTNLPTDRPPYYTACPEKTEATQPPTSTSQQPAMRPCNKKVALESDGCWTCVAGHKSQQPDFRYMCRITILDHTDKCEVNLYDETMSKVLQCPAKDYAPIYDGGTNSGDMLAEMRKLNSRMEWRKCLFRLRAQKEVWNDNERVRYSVDDVQPVNLVQDAKQMFAEGPGDMVLSDITNTDASLLSRHRACALNGKPGDVQSSKELPVSLAKNLHSRALEQENILLRQEVEQLRAQNVAGEGSHSYNTEHAAGGKAARPEPGTMMELAIVLLAVLPGVMGDPKFLCHILAWRNLIEGATWSLEDSPVPAFVRDSNELVAPRCLPGYIDTTEGKAFYWSCAFHCDGGQYYASAGCMCACLTPEQIERLGSQSFEASTAPGGMKQSGGILITPSTVAPPPGGDPVLEIPVGALGEDRKPAPPTVDSYVAPEHEAPAFQPSEAADEESGLSLVVIAFIGGTLLVIAATTTLVCALWSSYSDNKRRGRVKFVVEAPRFSPHVPVEKCPQPPVAFQPPAAPMKLAVSLQEPAIRVSWTSSNASSNSRMQVPRAAQQHLQLPDGDRALKGSPSLSKGSRGSQASTCSGGASGTSSMSSNSAWAVKREPQSERPKLGSKGGFGNLKPSRVYPGSEQVFA</sequence>
<keyword evidence="7" id="KW-1133">Transmembrane helix</keyword>